<keyword evidence="2" id="KW-0812">Transmembrane</keyword>
<keyword evidence="2" id="KW-1133">Transmembrane helix</keyword>
<evidence type="ECO:0000256" key="1">
    <source>
        <dbReference type="SAM" id="MobiDB-lite"/>
    </source>
</evidence>
<keyword evidence="2" id="KW-0472">Membrane</keyword>
<name>A0A9N9LK47_9HELO</name>
<dbReference type="OrthoDB" id="5397827at2759"/>
<keyword evidence="4" id="KW-1185">Reference proteome</keyword>
<evidence type="ECO:0000313" key="4">
    <source>
        <dbReference type="Proteomes" id="UP000701801"/>
    </source>
</evidence>
<evidence type="ECO:0000256" key="2">
    <source>
        <dbReference type="SAM" id="Phobius"/>
    </source>
</evidence>
<evidence type="ECO:0000313" key="3">
    <source>
        <dbReference type="EMBL" id="CAG8974575.1"/>
    </source>
</evidence>
<dbReference type="EMBL" id="CAJVRM010000109">
    <property type="protein sequence ID" value="CAG8974575.1"/>
    <property type="molecule type" value="Genomic_DNA"/>
</dbReference>
<feature type="region of interest" description="Disordered" evidence="1">
    <location>
        <begin position="35"/>
        <end position="77"/>
    </location>
</feature>
<dbReference type="Proteomes" id="UP000701801">
    <property type="component" value="Unassembled WGS sequence"/>
</dbReference>
<dbReference type="AlphaFoldDB" id="A0A9N9LK47"/>
<feature type="region of interest" description="Disordered" evidence="1">
    <location>
        <begin position="216"/>
        <end position="259"/>
    </location>
</feature>
<sequence length="259" mass="29015">MPRSIPISTAVIPRFLLPRQGSLWLQPANVRNVTTRAPKAAPKPKGPIVLEKPAKFNPPSHPQRRAKPAPRYPGPNLSAEETARMATKKYPNMMPSEGTWAHWFINNRTVHMYITLSTLLGLAGFVWFSNFRRNSPYTHILPEGKNCFLHPFSSISTFFEVVKLTSDYNTIQVMERRKAKVEDVRKRHEYRKAHGFDMDEGFGGWTAKSDAQTLGPGILLGDGTADEGATSTDGAAAGEENKQVARQPRPPVKKWLGIW</sequence>
<organism evidence="3 4">
    <name type="scientific">Hymenoscyphus albidus</name>
    <dbReference type="NCBI Taxonomy" id="595503"/>
    <lineage>
        <taxon>Eukaryota</taxon>
        <taxon>Fungi</taxon>
        <taxon>Dikarya</taxon>
        <taxon>Ascomycota</taxon>
        <taxon>Pezizomycotina</taxon>
        <taxon>Leotiomycetes</taxon>
        <taxon>Helotiales</taxon>
        <taxon>Helotiaceae</taxon>
        <taxon>Hymenoscyphus</taxon>
    </lineage>
</organism>
<feature type="transmembrane region" description="Helical" evidence="2">
    <location>
        <begin position="110"/>
        <end position="128"/>
    </location>
</feature>
<accession>A0A9N9LK47</accession>
<protein>
    <submittedName>
        <fullName evidence="3">Uncharacterized protein</fullName>
    </submittedName>
</protein>
<proteinExistence type="predicted"/>
<comment type="caution">
    <text evidence="3">The sequence shown here is derived from an EMBL/GenBank/DDBJ whole genome shotgun (WGS) entry which is preliminary data.</text>
</comment>
<reference evidence="3" key="1">
    <citation type="submission" date="2021-07" db="EMBL/GenBank/DDBJ databases">
        <authorList>
            <person name="Durling M."/>
        </authorList>
    </citation>
    <scope>NUCLEOTIDE SEQUENCE</scope>
</reference>
<gene>
    <name evidence="3" type="ORF">HYALB_00004371</name>
</gene>